<gene>
    <name evidence="2" type="ORF">IscW_ISCW008430</name>
</gene>
<dbReference type="InParanoid" id="B7PVR2"/>
<dbReference type="AlphaFoldDB" id="B7PVR2"/>
<sequence length="193" mass="21593">MNFNYKRRNKNLNAKLASNSRAVKRMDDRNIIFLNGKHISDIHHHPNLLHPACGHPVIKDRLWLEEDYPMDHKEDQVFDPPIAVVRPAAAVRRKAVRPAAAASFASARDERASSSAVPQEVPARGRGRFVRYLTDEELEELLNNSDGDLSDVEEEYAVPQVLPAPQEPPVPVLGPASPNIRLWPESRSPSSSS</sequence>
<dbReference type="Proteomes" id="UP000001555">
    <property type="component" value="Unassembled WGS sequence"/>
</dbReference>
<keyword evidence="4" id="KW-1185">Reference proteome</keyword>
<evidence type="ECO:0000313" key="2">
    <source>
        <dbReference type="EMBL" id="EEC10684.1"/>
    </source>
</evidence>
<reference evidence="3" key="2">
    <citation type="submission" date="2020-05" db="UniProtKB">
        <authorList>
            <consortium name="EnsemblMetazoa"/>
        </authorList>
    </citation>
    <scope>IDENTIFICATION</scope>
    <source>
        <strain evidence="3">wikel</strain>
    </source>
</reference>
<dbReference type="VEuPathDB" id="VectorBase:ISCI008430"/>
<accession>B7PVR2</accession>
<dbReference type="HOGENOM" id="CLU_1410265_0_0_1"/>
<dbReference type="EMBL" id="DS801774">
    <property type="protein sequence ID" value="EEC10684.1"/>
    <property type="molecule type" value="Genomic_DNA"/>
</dbReference>
<dbReference type="EMBL" id="ABJB010514959">
    <property type="status" value="NOT_ANNOTATED_CDS"/>
    <property type="molecule type" value="Genomic_DNA"/>
</dbReference>
<name>B7PVR2_IXOSC</name>
<evidence type="ECO:0000256" key="1">
    <source>
        <dbReference type="SAM" id="MobiDB-lite"/>
    </source>
</evidence>
<dbReference type="EMBL" id="ABJB010154700">
    <property type="status" value="NOT_ANNOTATED_CDS"/>
    <property type="molecule type" value="Genomic_DNA"/>
</dbReference>
<dbReference type="PaxDb" id="6945-B7PVR2"/>
<evidence type="ECO:0000313" key="4">
    <source>
        <dbReference type="Proteomes" id="UP000001555"/>
    </source>
</evidence>
<protein>
    <submittedName>
        <fullName evidence="2 3">Uncharacterized protein</fullName>
    </submittedName>
</protein>
<dbReference type="EMBL" id="ABJB010110723">
    <property type="status" value="NOT_ANNOTATED_CDS"/>
    <property type="molecule type" value="Genomic_DNA"/>
</dbReference>
<feature type="region of interest" description="Disordered" evidence="1">
    <location>
        <begin position="142"/>
        <end position="193"/>
    </location>
</feature>
<organism>
    <name type="scientific">Ixodes scapularis</name>
    <name type="common">Black-legged tick</name>
    <name type="synonym">Deer tick</name>
    <dbReference type="NCBI Taxonomy" id="6945"/>
    <lineage>
        <taxon>Eukaryota</taxon>
        <taxon>Metazoa</taxon>
        <taxon>Ecdysozoa</taxon>
        <taxon>Arthropoda</taxon>
        <taxon>Chelicerata</taxon>
        <taxon>Arachnida</taxon>
        <taxon>Acari</taxon>
        <taxon>Parasitiformes</taxon>
        <taxon>Ixodida</taxon>
        <taxon>Ixodoidea</taxon>
        <taxon>Ixodidae</taxon>
        <taxon>Ixodinae</taxon>
        <taxon>Ixodes</taxon>
    </lineage>
</organism>
<dbReference type="EMBL" id="ABJB011074928">
    <property type="status" value="NOT_ANNOTATED_CDS"/>
    <property type="molecule type" value="Genomic_DNA"/>
</dbReference>
<dbReference type="VEuPathDB" id="VectorBase:ISCW008430"/>
<dbReference type="EnsemblMetazoa" id="ISCW008430-RA">
    <property type="protein sequence ID" value="ISCW008430-PA"/>
    <property type="gene ID" value="ISCW008430"/>
</dbReference>
<evidence type="ECO:0000313" key="3">
    <source>
        <dbReference type="EnsemblMetazoa" id="ISCW008430-PA"/>
    </source>
</evidence>
<proteinExistence type="predicted"/>
<reference evidence="2 4" key="1">
    <citation type="submission" date="2008-03" db="EMBL/GenBank/DDBJ databases">
        <title>Annotation of Ixodes scapularis.</title>
        <authorList>
            <consortium name="Ixodes scapularis Genome Project Consortium"/>
            <person name="Caler E."/>
            <person name="Hannick L.I."/>
            <person name="Bidwell S."/>
            <person name="Joardar V."/>
            <person name="Thiagarajan M."/>
            <person name="Amedeo P."/>
            <person name="Galinsky K.J."/>
            <person name="Schobel S."/>
            <person name="Inman J."/>
            <person name="Hostetler J."/>
            <person name="Miller J."/>
            <person name="Hammond M."/>
            <person name="Megy K."/>
            <person name="Lawson D."/>
            <person name="Kodira C."/>
            <person name="Sutton G."/>
            <person name="Meyer J."/>
            <person name="Hill C.A."/>
            <person name="Birren B."/>
            <person name="Nene V."/>
            <person name="Collins F."/>
            <person name="Alarcon-Chaidez F."/>
            <person name="Wikel S."/>
            <person name="Strausberg R."/>
        </authorList>
    </citation>
    <scope>NUCLEOTIDE SEQUENCE [LARGE SCALE GENOMIC DNA]</scope>
    <source>
        <strain evidence="4">Wikel</strain>
        <strain evidence="2">Wikel colony</strain>
    </source>
</reference>